<dbReference type="PROSITE" id="PS50110">
    <property type="entry name" value="RESPONSE_REGULATORY"/>
    <property type="match status" value="1"/>
</dbReference>
<evidence type="ECO:0000256" key="1">
    <source>
        <dbReference type="ARBA" id="ARBA00006464"/>
    </source>
</evidence>
<gene>
    <name evidence="5" type="ORF">LPB301_13815</name>
</gene>
<dbReference type="InterPro" id="IPR001789">
    <property type="entry name" value="Sig_transdc_resp-reg_receiver"/>
</dbReference>
<dbReference type="KEGG" id="prn:BW723_01885"/>
<keyword evidence="3" id="KW-0812">Transmembrane</keyword>
<dbReference type="OrthoDB" id="9808602at2"/>
<feature type="modified residue" description="4-aspartylphosphate" evidence="2">
    <location>
        <position position="52"/>
    </location>
</feature>
<feature type="domain" description="Response regulatory" evidence="4">
    <location>
        <begin position="1"/>
        <end position="119"/>
    </location>
</feature>
<dbReference type="CDD" id="cd00156">
    <property type="entry name" value="REC"/>
    <property type="match status" value="1"/>
</dbReference>
<dbReference type="PANTHER" id="PTHR30576">
    <property type="entry name" value="COLANIC BIOSYNTHESIS UDP-GLUCOSE LIPID CARRIER TRANSFERASE"/>
    <property type="match status" value="1"/>
</dbReference>
<dbReference type="GO" id="GO:0000160">
    <property type="term" value="P:phosphorelay signal transduction system"/>
    <property type="evidence" value="ECO:0007669"/>
    <property type="project" value="InterPro"/>
</dbReference>
<protein>
    <recommendedName>
        <fullName evidence="4">Response regulatory domain-containing protein</fullName>
    </recommendedName>
</protein>
<keyword evidence="3" id="KW-0472">Membrane</keyword>
<name>A0A1B8TVU6_9FLAO</name>
<dbReference type="GO" id="GO:0016780">
    <property type="term" value="F:phosphotransferase activity, for other substituted phosphate groups"/>
    <property type="evidence" value="ECO:0007669"/>
    <property type="project" value="TreeGrafter"/>
</dbReference>
<dbReference type="EMBL" id="LSFL01000035">
    <property type="protein sequence ID" value="OBY63861.1"/>
    <property type="molecule type" value="Genomic_DNA"/>
</dbReference>
<reference evidence="6" key="1">
    <citation type="submission" date="2016-02" db="EMBL/GenBank/DDBJ databases">
        <title>Paenibacillus sp. LPB0068, isolated from Crassostrea gigas.</title>
        <authorList>
            <person name="Shin S.-K."/>
            <person name="Yi H."/>
        </authorList>
    </citation>
    <scope>NUCLEOTIDE SEQUENCE [LARGE SCALE GENOMIC DNA]</scope>
    <source>
        <strain evidence="6">KCTC 23969</strain>
    </source>
</reference>
<dbReference type="RefSeq" id="WP_068363101.1">
    <property type="nucleotide sequence ID" value="NZ_CP019337.1"/>
</dbReference>
<feature type="transmembrane region" description="Helical" evidence="3">
    <location>
        <begin position="151"/>
        <end position="172"/>
    </location>
</feature>
<comment type="similarity">
    <text evidence="1">Belongs to the bacterial sugar transferase family.</text>
</comment>
<keyword evidence="6" id="KW-1185">Reference proteome</keyword>
<keyword evidence="2" id="KW-0597">Phosphoprotein</keyword>
<keyword evidence="3" id="KW-1133">Transmembrane helix</keyword>
<dbReference type="Proteomes" id="UP000092612">
    <property type="component" value="Unassembled WGS sequence"/>
</dbReference>
<sequence length="400" mass="45933">MGAKLNILYIGNIKNYFSQAEDYNCSIVTLKNSLEATRYLETNKNIDGIICDYYLPGNTGFFLYKWLRAQSEYDSTPFIILCKEFNAEIYKSAFKKHIDDFYVPSVTQSKDVLSRLTYLCANKKPEPPQKASKIVESANYKMPLSKRLFDIFVASSVLLLASPFLLLIILAIRLESKGKVYYISKRVGRKTFDFYKLRSMRTGSDELLKKLAAEKNQYKKEEVKTENSSLDIPCPKCSKLPEGETCSPIMYIDTHQICDYWFNVQKREASKNDSTFVKIVDDPRITKVGKFIRNTSIDELPQLINVLKGDMSIVGNRPLPVYEAEVLTGDDLSKRFLAPPGITGLWQVELRGKGGKMSEEERMRLDNEYAEQFEGDNYSFWYDIKLILRTVPALFQSDTV</sequence>
<dbReference type="AlphaFoldDB" id="A0A1B8TVU6"/>
<dbReference type="SUPFAM" id="SSF52172">
    <property type="entry name" value="CheY-like"/>
    <property type="match status" value="1"/>
</dbReference>
<dbReference type="Pfam" id="PF02397">
    <property type="entry name" value="Bac_transf"/>
    <property type="match status" value="2"/>
</dbReference>
<organism evidence="5 6">
    <name type="scientific">Polaribacter reichenbachii</name>
    <dbReference type="NCBI Taxonomy" id="996801"/>
    <lineage>
        <taxon>Bacteria</taxon>
        <taxon>Pseudomonadati</taxon>
        <taxon>Bacteroidota</taxon>
        <taxon>Flavobacteriia</taxon>
        <taxon>Flavobacteriales</taxon>
        <taxon>Flavobacteriaceae</taxon>
    </lineage>
</organism>
<accession>A0A1B8TVU6</accession>
<dbReference type="STRING" id="996801.BW723_01885"/>
<evidence type="ECO:0000313" key="6">
    <source>
        <dbReference type="Proteomes" id="UP000092612"/>
    </source>
</evidence>
<comment type="caution">
    <text evidence="5">The sequence shown here is derived from an EMBL/GenBank/DDBJ whole genome shotgun (WGS) entry which is preliminary data.</text>
</comment>
<dbReference type="InterPro" id="IPR011006">
    <property type="entry name" value="CheY-like_superfamily"/>
</dbReference>
<evidence type="ECO:0000313" key="5">
    <source>
        <dbReference type="EMBL" id="OBY63861.1"/>
    </source>
</evidence>
<proteinExistence type="inferred from homology"/>
<evidence type="ECO:0000259" key="4">
    <source>
        <dbReference type="PROSITE" id="PS50110"/>
    </source>
</evidence>
<dbReference type="Gene3D" id="3.40.50.2300">
    <property type="match status" value="1"/>
</dbReference>
<evidence type="ECO:0000256" key="2">
    <source>
        <dbReference type="PROSITE-ProRule" id="PRU00169"/>
    </source>
</evidence>
<evidence type="ECO:0000256" key="3">
    <source>
        <dbReference type="SAM" id="Phobius"/>
    </source>
</evidence>
<dbReference type="PANTHER" id="PTHR30576:SF0">
    <property type="entry name" value="UNDECAPRENYL-PHOSPHATE N-ACETYLGALACTOSAMINYL 1-PHOSPHATE TRANSFERASE-RELATED"/>
    <property type="match status" value="1"/>
</dbReference>
<dbReference type="InterPro" id="IPR003362">
    <property type="entry name" value="Bact_transf"/>
</dbReference>